<protein>
    <submittedName>
        <fullName evidence="1">Uncharacterized protein</fullName>
    </submittedName>
</protein>
<accession>B9DTY6</accession>
<dbReference type="HOGENOM" id="CLU_166209_0_1_9"/>
<reference evidence="2" key="1">
    <citation type="journal article" date="2009" name="BMC Genomics">
        <title>Evidence for niche adaptation in the genome of the bovine pathogen Streptococcus uberis.</title>
        <authorList>
            <person name="Ward P.N."/>
            <person name="Holden M.T.G."/>
            <person name="Leigh J.A."/>
            <person name="Lennard N."/>
            <person name="Bignell A."/>
            <person name="Barron A."/>
            <person name="Clark L."/>
            <person name="Quail M.A."/>
            <person name="Woodward J."/>
            <person name="Barrell B.G."/>
            <person name="Egan S.A."/>
            <person name="Field T.R."/>
            <person name="Maskell D."/>
            <person name="Kehoe M."/>
            <person name="Dowson C.G."/>
            <person name="Chanter N."/>
            <person name="Whatmore A.M."/>
            <person name="Bentley S.D."/>
            <person name="Parkhill J."/>
        </authorList>
    </citation>
    <scope>NUCLEOTIDE SEQUENCE [LARGE SCALE GENOMIC DNA]</scope>
    <source>
        <strain evidence="2">ATCC BAA-854 / 0140J</strain>
    </source>
</reference>
<dbReference type="AlphaFoldDB" id="B9DTY6"/>
<gene>
    <name evidence="1" type="ordered locus">SUB0514</name>
</gene>
<dbReference type="Proteomes" id="UP000000449">
    <property type="component" value="Chromosome"/>
</dbReference>
<dbReference type="STRING" id="218495.SUB0514"/>
<proteinExistence type="predicted"/>
<organism evidence="1 2">
    <name type="scientific">Streptococcus uberis (strain ATCC BAA-854 / 0140J)</name>
    <dbReference type="NCBI Taxonomy" id="218495"/>
    <lineage>
        <taxon>Bacteria</taxon>
        <taxon>Bacillati</taxon>
        <taxon>Bacillota</taxon>
        <taxon>Bacilli</taxon>
        <taxon>Lactobacillales</taxon>
        <taxon>Streptococcaceae</taxon>
        <taxon>Streptococcus</taxon>
    </lineage>
</organism>
<keyword evidence="2" id="KW-1185">Reference proteome</keyword>
<sequence>MKARKKDLSINVTNLILNSVVKEERRLLITYNNHIEDYEDIENSMMNLFNERRLLAVKNISSKEVMSRHVNDFYKK</sequence>
<evidence type="ECO:0000313" key="1">
    <source>
        <dbReference type="EMBL" id="CAR41247.1"/>
    </source>
</evidence>
<dbReference type="KEGG" id="sub:SUB0514"/>
<name>B9DTY6_STRU0</name>
<dbReference type="EMBL" id="AM946015">
    <property type="protein sequence ID" value="CAR41247.1"/>
    <property type="molecule type" value="Genomic_DNA"/>
</dbReference>
<evidence type="ECO:0000313" key="2">
    <source>
        <dbReference type="Proteomes" id="UP000000449"/>
    </source>
</evidence>